<sequence>MSHSSRPRRHTPAVITCAALLALFAVLPNSAVAQRSRLGVNGQGKILIMGDSLTIGTAAFGSLSSKIMKTGLWTSVVLNTHEGRKASVGADLLVKSVSADTTAIVVALGTNDMLSRTETWYPKWVIDKVMTSVKNLPVLWVNLEFSDTRSNWKNRAVRFNKELVKAKTRYANLSIADWNTSFTPKSGSRFIEDGVHLTVKGYRTRATFMLPAITRFGTDIVNATSTTTTLEPSTTTTEISTTTVPL</sequence>
<dbReference type="SUPFAM" id="SSF52266">
    <property type="entry name" value="SGNH hydrolase"/>
    <property type="match status" value="1"/>
</dbReference>
<dbReference type="EMBL" id="CAETWZ010000168">
    <property type="protein sequence ID" value="CAB4368484.1"/>
    <property type="molecule type" value="Genomic_DNA"/>
</dbReference>
<protein>
    <submittedName>
        <fullName evidence="1">Unannotated protein</fullName>
    </submittedName>
</protein>
<accession>A0A6J6AJ05</accession>
<name>A0A6J6AJ05_9ZZZZ</name>
<dbReference type="Gene3D" id="3.40.50.1110">
    <property type="entry name" value="SGNH hydrolase"/>
    <property type="match status" value="1"/>
</dbReference>
<gene>
    <name evidence="1" type="ORF">UFOPK4179_01287</name>
</gene>
<proteinExistence type="predicted"/>
<dbReference type="AlphaFoldDB" id="A0A6J6AJ05"/>
<organism evidence="1">
    <name type="scientific">freshwater metagenome</name>
    <dbReference type="NCBI Taxonomy" id="449393"/>
    <lineage>
        <taxon>unclassified sequences</taxon>
        <taxon>metagenomes</taxon>
        <taxon>ecological metagenomes</taxon>
    </lineage>
</organism>
<dbReference type="CDD" id="cd00229">
    <property type="entry name" value="SGNH_hydrolase"/>
    <property type="match status" value="1"/>
</dbReference>
<reference evidence="1" key="1">
    <citation type="submission" date="2020-05" db="EMBL/GenBank/DDBJ databases">
        <authorList>
            <person name="Chiriac C."/>
            <person name="Salcher M."/>
            <person name="Ghai R."/>
            <person name="Kavagutti S V."/>
        </authorList>
    </citation>
    <scope>NUCLEOTIDE SEQUENCE</scope>
</reference>
<evidence type="ECO:0000313" key="1">
    <source>
        <dbReference type="EMBL" id="CAB4368484.1"/>
    </source>
</evidence>
<dbReference type="InterPro" id="IPR036514">
    <property type="entry name" value="SGNH_hydro_sf"/>
</dbReference>